<dbReference type="FunCoup" id="A0A1D3DA98">
    <property type="interactions" value="126"/>
</dbReference>
<keyword evidence="1 3" id="KW-0853">WD repeat</keyword>
<name>A0A1D3DA98_9EIME</name>
<keyword evidence="2" id="KW-0677">Repeat</keyword>
<dbReference type="SUPFAM" id="SSF50978">
    <property type="entry name" value="WD40 repeat-like"/>
    <property type="match status" value="1"/>
</dbReference>
<evidence type="ECO:0000256" key="2">
    <source>
        <dbReference type="ARBA" id="ARBA00022737"/>
    </source>
</evidence>
<evidence type="ECO:0000256" key="1">
    <source>
        <dbReference type="ARBA" id="ARBA00022574"/>
    </source>
</evidence>
<dbReference type="Proteomes" id="UP000095192">
    <property type="component" value="Unassembled WGS sequence"/>
</dbReference>
<accession>A0A1D3DA98</accession>
<dbReference type="InParanoid" id="A0A1D3DA98"/>
<dbReference type="VEuPathDB" id="ToxoDB:cyc_08418"/>
<keyword evidence="5" id="KW-1185">Reference proteome</keyword>
<gene>
    <name evidence="4" type="ORF">cyc_08418</name>
</gene>
<feature type="repeat" description="WD" evidence="3">
    <location>
        <begin position="83"/>
        <end position="117"/>
    </location>
</feature>
<dbReference type="InterPro" id="IPR001680">
    <property type="entry name" value="WD40_rpt"/>
</dbReference>
<sequence>MDTKDAPQIINHSSASVTYTPHAACWIPQSICCFAGGEAPKRTGELEAYRLNEGQLKKQENKSTETGIKCMAVAHSPAGGNFVLSVAAHPSSPLAVTGGREGTVKVWDLRMKQPVVSLEPVEGEEAAECWAVCWGGCTGGPEGVIGCGYDNGDVKLFDVRAMKLISERNLDYGVCGLAMDRRDIKLNKLLVAALEGRLFTADLRTQHPEEGFAFQEQKLSSGTVWGVHPLPQNREIAATCTGGGTVSILLYSYPDQRSIADPQTGLMRGVVGSQQILNDAEVSTQPVVAWDWHPQKIGLAISASLDQQIRLTVVTKLSLY</sequence>
<dbReference type="AlphaFoldDB" id="A0A1D3DA98"/>
<evidence type="ECO:0000313" key="5">
    <source>
        <dbReference type="Proteomes" id="UP000095192"/>
    </source>
</evidence>
<dbReference type="VEuPathDB" id="ToxoDB:LOC34624151"/>
<evidence type="ECO:0000313" key="4">
    <source>
        <dbReference type="EMBL" id="OEH80377.1"/>
    </source>
</evidence>
<dbReference type="InterPro" id="IPR036322">
    <property type="entry name" value="WD40_repeat_dom_sf"/>
</dbReference>
<proteinExistence type="predicted"/>
<dbReference type="Pfam" id="PF00400">
    <property type="entry name" value="WD40"/>
    <property type="match status" value="1"/>
</dbReference>
<dbReference type="EMBL" id="JROU02000095">
    <property type="protein sequence ID" value="OEH80377.1"/>
    <property type="molecule type" value="Genomic_DNA"/>
</dbReference>
<evidence type="ECO:0000256" key="3">
    <source>
        <dbReference type="PROSITE-ProRule" id="PRU00221"/>
    </source>
</evidence>
<dbReference type="Gene3D" id="2.130.10.10">
    <property type="entry name" value="YVTN repeat-like/Quinoprotein amine dehydrogenase"/>
    <property type="match status" value="2"/>
</dbReference>
<reference evidence="4 5" key="1">
    <citation type="journal article" date="2016" name="BMC Genomics">
        <title>Comparative genomics reveals Cyclospora cayetanensis possesses coccidia-like metabolism and invasion components but unique surface antigens.</title>
        <authorList>
            <person name="Liu S."/>
            <person name="Wang L."/>
            <person name="Zheng H."/>
            <person name="Xu Z."/>
            <person name="Roellig D.M."/>
            <person name="Li N."/>
            <person name="Frace M.A."/>
            <person name="Tang K."/>
            <person name="Arrowood M.J."/>
            <person name="Moss D.M."/>
            <person name="Zhang L."/>
            <person name="Feng Y."/>
            <person name="Xiao L."/>
        </authorList>
    </citation>
    <scope>NUCLEOTIDE SEQUENCE [LARGE SCALE GENOMIC DNA]</scope>
    <source>
        <strain evidence="4 5">CHN_HEN01</strain>
    </source>
</reference>
<dbReference type="PROSITE" id="PS50082">
    <property type="entry name" value="WD_REPEATS_2"/>
    <property type="match status" value="1"/>
</dbReference>
<organism evidence="4 5">
    <name type="scientific">Cyclospora cayetanensis</name>
    <dbReference type="NCBI Taxonomy" id="88456"/>
    <lineage>
        <taxon>Eukaryota</taxon>
        <taxon>Sar</taxon>
        <taxon>Alveolata</taxon>
        <taxon>Apicomplexa</taxon>
        <taxon>Conoidasida</taxon>
        <taxon>Coccidia</taxon>
        <taxon>Eucoccidiorida</taxon>
        <taxon>Eimeriorina</taxon>
        <taxon>Eimeriidae</taxon>
        <taxon>Cyclospora</taxon>
    </lineage>
</organism>
<dbReference type="InterPro" id="IPR015943">
    <property type="entry name" value="WD40/YVTN_repeat-like_dom_sf"/>
</dbReference>
<dbReference type="PANTHER" id="PTHR10971">
    <property type="entry name" value="MRNA EXPORT FACTOR AND BUB3"/>
    <property type="match status" value="1"/>
</dbReference>
<comment type="caution">
    <text evidence="4">The sequence shown here is derived from an EMBL/GenBank/DDBJ whole genome shotgun (WGS) entry which is preliminary data.</text>
</comment>
<protein>
    <submittedName>
        <fullName evidence="4">Wd g-beta repeat-containing protein</fullName>
    </submittedName>
</protein>
<dbReference type="SMART" id="SM00320">
    <property type="entry name" value="WD40"/>
    <property type="match status" value="2"/>
</dbReference>